<reference evidence="1" key="1">
    <citation type="submission" date="2020-01" db="EMBL/GenBank/DDBJ databases">
        <authorList>
            <person name="Meier V. D."/>
            <person name="Meier V D."/>
        </authorList>
    </citation>
    <scope>NUCLEOTIDE SEQUENCE</scope>
    <source>
        <strain evidence="1">HLG_WM_MAG_09</strain>
    </source>
</reference>
<evidence type="ECO:0000313" key="1">
    <source>
        <dbReference type="EMBL" id="CAA6818867.1"/>
    </source>
</evidence>
<proteinExistence type="predicted"/>
<accession>A0A6S6TKX3</accession>
<dbReference type="EMBL" id="CACVAT010000313">
    <property type="protein sequence ID" value="CAA6818867.1"/>
    <property type="molecule type" value="Genomic_DNA"/>
</dbReference>
<dbReference type="AlphaFoldDB" id="A0A6S6TKX3"/>
<gene>
    <name evidence="1" type="ORF">HELGO_WM96455</name>
</gene>
<organism evidence="1">
    <name type="scientific">uncultured Thiotrichaceae bacterium</name>
    <dbReference type="NCBI Taxonomy" id="298394"/>
    <lineage>
        <taxon>Bacteria</taxon>
        <taxon>Pseudomonadati</taxon>
        <taxon>Pseudomonadota</taxon>
        <taxon>Gammaproteobacteria</taxon>
        <taxon>Thiotrichales</taxon>
        <taxon>Thiotrichaceae</taxon>
        <taxon>environmental samples</taxon>
    </lineage>
</organism>
<protein>
    <submittedName>
        <fullName evidence="1">Uncharacterized protein</fullName>
    </submittedName>
</protein>
<name>A0A6S6TKX3_9GAMM</name>
<sequence length="174" mass="19739">MAAIPMAMMNLHYASPTLIQTLTQETGQRANLIATACHEIINNLDDGQHEITAADVQEALDSDEVAGKLAGWDSSETDQHTRQLDRIVIYAGVQLENFSYGGLLEFLESKDFRPDANELQRSLDRLKLGFVLGESKKRYYFRVPLFKRQLQEDEPEIRLRAELRSLKSAESNNL</sequence>